<accession>A0A0B7NK07</accession>
<dbReference type="GO" id="GO:0005524">
    <property type="term" value="F:ATP binding"/>
    <property type="evidence" value="ECO:0007669"/>
    <property type="project" value="UniProtKB-KW"/>
</dbReference>
<dbReference type="Pfam" id="PF06472">
    <property type="entry name" value="ABC_membrane_2"/>
    <property type="match status" value="1"/>
</dbReference>
<dbReference type="OrthoDB" id="422637at2759"/>
<dbReference type="InterPro" id="IPR011527">
    <property type="entry name" value="ABC1_TM_dom"/>
</dbReference>
<dbReference type="PANTHER" id="PTHR11384">
    <property type="entry name" value="ATP-BINDING CASSETTE, SUB-FAMILY D MEMBER"/>
    <property type="match status" value="1"/>
</dbReference>
<dbReference type="SUPFAM" id="SSF52540">
    <property type="entry name" value="P-loop containing nucleoside triphosphate hydrolases"/>
    <property type="match status" value="1"/>
</dbReference>
<feature type="transmembrane region" description="Helical" evidence="11">
    <location>
        <begin position="614"/>
        <end position="633"/>
    </location>
</feature>
<dbReference type="InterPro" id="IPR017871">
    <property type="entry name" value="ABC_transporter-like_CS"/>
</dbReference>
<evidence type="ECO:0000256" key="10">
    <source>
        <dbReference type="SAM" id="MobiDB-lite"/>
    </source>
</evidence>
<dbReference type="Proteomes" id="UP000054107">
    <property type="component" value="Unassembled WGS sequence"/>
</dbReference>
<name>A0A0B7NK07_9FUNG</name>
<feature type="compositionally biased region" description="Polar residues" evidence="10">
    <location>
        <begin position="57"/>
        <end position="72"/>
    </location>
</feature>
<keyword evidence="14" id="KW-1185">Reference proteome</keyword>
<evidence type="ECO:0000256" key="5">
    <source>
        <dbReference type="ARBA" id="ARBA00022741"/>
    </source>
</evidence>
<dbReference type="Pfam" id="PF00005">
    <property type="entry name" value="ABC_tran"/>
    <property type="match status" value="1"/>
</dbReference>
<dbReference type="GO" id="GO:0015031">
    <property type="term" value="P:protein transport"/>
    <property type="evidence" value="ECO:0007669"/>
    <property type="project" value="InterPro"/>
</dbReference>
<evidence type="ECO:0000256" key="2">
    <source>
        <dbReference type="ARBA" id="ARBA00008575"/>
    </source>
</evidence>
<evidence type="ECO:0000256" key="6">
    <source>
        <dbReference type="ARBA" id="ARBA00022840"/>
    </source>
</evidence>
<dbReference type="Gene3D" id="3.40.50.300">
    <property type="entry name" value="P-loop containing nucleotide triphosphate hydrolases"/>
    <property type="match status" value="1"/>
</dbReference>
<comment type="subcellular location">
    <subcellularLocation>
        <location evidence="1">Membrane</location>
        <topology evidence="1">Multi-pass membrane protein</topology>
    </subcellularLocation>
</comment>
<dbReference type="STRING" id="35722.A0A0B7NK07"/>
<keyword evidence="9" id="KW-0175">Coiled coil</keyword>
<feature type="transmembrane region" description="Helical" evidence="11">
    <location>
        <begin position="201"/>
        <end position="227"/>
    </location>
</feature>
<dbReference type="EMBL" id="LN733737">
    <property type="protein sequence ID" value="CEP17752.1"/>
    <property type="molecule type" value="Genomic_DNA"/>
</dbReference>
<dbReference type="GO" id="GO:0005778">
    <property type="term" value="C:peroxisomal membrane"/>
    <property type="evidence" value="ECO:0007669"/>
    <property type="project" value="TreeGrafter"/>
</dbReference>
<protein>
    <recommendedName>
        <fullName evidence="12">ABC transporter domain-containing protein</fullName>
    </recommendedName>
</protein>
<keyword evidence="5" id="KW-0547">Nucleotide-binding</keyword>
<dbReference type="InterPro" id="IPR007273">
    <property type="entry name" value="SCAMP"/>
</dbReference>
<dbReference type="Pfam" id="PF04144">
    <property type="entry name" value="SCAMP"/>
    <property type="match status" value="1"/>
</dbReference>
<dbReference type="InterPro" id="IPR027417">
    <property type="entry name" value="P-loop_NTPase"/>
</dbReference>
<dbReference type="GO" id="GO:0042760">
    <property type="term" value="P:very long-chain fatty acid catabolic process"/>
    <property type="evidence" value="ECO:0007669"/>
    <property type="project" value="TreeGrafter"/>
</dbReference>
<feature type="region of interest" description="Disordered" evidence="10">
    <location>
        <begin position="1"/>
        <end position="29"/>
    </location>
</feature>
<feature type="transmembrane region" description="Helical" evidence="11">
    <location>
        <begin position="247"/>
        <end position="273"/>
    </location>
</feature>
<feature type="transmembrane region" description="Helical" evidence="11">
    <location>
        <begin position="169"/>
        <end position="189"/>
    </location>
</feature>
<dbReference type="SMART" id="SM00382">
    <property type="entry name" value="AAA"/>
    <property type="match status" value="1"/>
</dbReference>
<evidence type="ECO:0000256" key="4">
    <source>
        <dbReference type="ARBA" id="ARBA00022692"/>
    </source>
</evidence>
<dbReference type="CDD" id="cd03223">
    <property type="entry name" value="ABCD_peroxisomal_ALDP"/>
    <property type="match status" value="1"/>
</dbReference>
<dbReference type="InterPro" id="IPR003439">
    <property type="entry name" value="ABC_transporter-like_ATP-bd"/>
</dbReference>
<feature type="domain" description="ABC transporter" evidence="12">
    <location>
        <begin position="736"/>
        <end position="968"/>
    </location>
</feature>
<keyword evidence="8 11" id="KW-0472">Membrane</keyword>
<dbReference type="PROSITE" id="PS50893">
    <property type="entry name" value="ABC_TRANSPORTER_2"/>
    <property type="match status" value="1"/>
</dbReference>
<sequence length="994" mass="111866">MSNKIETSPFEDPSNPFQDPSITSALNSGNVQEVEDVSLHDFSNDTSFHHVKDNRDPFSSSQTTLPAQTADYSQREEALRRKERELADRERDLEQRQRQTLQRRDNNFPPCFPVLYLNIVDEIPIQHQTTVLWLYREWLLFLVTLVMNFFACLWVLFSHPASVTSAPTNMGVALTELFTHSLASFFLWYRPVYNGYMKDNSMYYCKVLIFFFIFNGFHVLYTFYMAIGIPSTGGAGLILLVTLFSDHYIGPAVLTLLATICWLSMGVLAVILYKKTYDHYKAAGHTFNEAKSEAYSHMGRSTVVREAAQEQQVALQQSACAGSGKSVSVEKELAEDSQIKAERSAKRHLQLAAVGVPRSHSVSKLAHQRGLVAGAALCVSCPEDVSECGGGKIGRTYCERFGAYIYMCVNGHGKRFLTGLGYWFAIAIPATYTNSMIRYLQSKLSIGFRTRLTKYIHDLYLDKEKTFYKAINLDSRIQGADQFITTDVAKFCETLSSLYSNLAKPILDTIIFNYQLTKSIGLVGMVGLTINYFVTAKLLRAVTPSFGKLAAVEAKLEGDFRAAHTRLITNAEEIAFYNGAELEHSILHKTYMKLIKHINAIYKIRISYNMFEDFLIKYAWGAFGLIMCAIPVFTPHLVGATPIDTSKDDPNAQVGARTKGFITNKRLMMSLADAGGRMMYSYKELAELAGYTSRVYNLMSVLHALHKSEYDGPKEPVAYTLTNIHGKIVYDDEKGISFENVPIVTPAPGQDRVGEVLVNNLNVQVRPGEHLLVTGPNGVGKTAVARVIASLWPVFEGTLTRPSDRDIFYIPQRPYLSLGTLRDQIIYPHTKQQMVDAGRTEADLMEILKIVHLAYIPDREGGWETQKEWKDVFSGGEKQRIGMARLFYHHPKFAVLDECTSAVSTDVEGLMYSHAKDMGITLLTISHRPALFKYHRFLLRLTGNNGEWEWETIGTREQLQSVEKELASLQSKLSQVDALKARLAAIDQELTLKM</sequence>
<evidence type="ECO:0000256" key="7">
    <source>
        <dbReference type="ARBA" id="ARBA00022989"/>
    </source>
</evidence>
<evidence type="ECO:0000256" key="9">
    <source>
        <dbReference type="SAM" id="Coils"/>
    </source>
</evidence>
<dbReference type="InterPro" id="IPR036640">
    <property type="entry name" value="ABC1_TM_sf"/>
</dbReference>
<evidence type="ECO:0000256" key="8">
    <source>
        <dbReference type="ARBA" id="ARBA00023136"/>
    </source>
</evidence>
<evidence type="ECO:0000256" key="1">
    <source>
        <dbReference type="ARBA" id="ARBA00004141"/>
    </source>
</evidence>
<dbReference type="GO" id="GO:0015910">
    <property type="term" value="P:long-chain fatty acid import into peroxisome"/>
    <property type="evidence" value="ECO:0007669"/>
    <property type="project" value="TreeGrafter"/>
</dbReference>
<dbReference type="GO" id="GO:0007031">
    <property type="term" value="P:peroxisome organization"/>
    <property type="evidence" value="ECO:0007669"/>
    <property type="project" value="TreeGrafter"/>
</dbReference>
<evidence type="ECO:0000256" key="3">
    <source>
        <dbReference type="ARBA" id="ARBA00022448"/>
    </source>
</evidence>
<feature type="compositionally biased region" description="Polar residues" evidence="10">
    <location>
        <begin position="15"/>
        <end position="29"/>
    </location>
</feature>
<reference evidence="13 14" key="1">
    <citation type="submission" date="2014-09" db="EMBL/GenBank/DDBJ databases">
        <authorList>
            <person name="Ellenberger Sabrina"/>
        </authorList>
    </citation>
    <scope>NUCLEOTIDE SEQUENCE [LARGE SCALE GENOMIC DNA]</scope>
    <source>
        <strain evidence="13 14">CBS 412.66</strain>
    </source>
</reference>
<dbReference type="SUPFAM" id="SSF90123">
    <property type="entry name" value="ABC transporter transmembrane region"/>
    <property type="match status" value="1"/>
</dbReference>
<keyword evidence="3" id="KW-0813">Transport</keyword>
<feature type="coiled-coil region" evidence="9">
    <location>
        <begin position="959"/>
        <end position="989"/>
    </location>
</feature>
<feature type="transmembrane region" description="Helical" evidence="11">
    <location>
        <begin position="138"/>
        <end position="157"/>
    </location>
</feature>
<dbReference type="GO" id="GO:0006635">
    <property type="term" value="P:fatty acid beta-oxidation"/>
    <property type="evidence" value="ECO:0007669"/>
    <property type="project" value="TreeGrafter"/>
</dbReference>
<feature type="region of interest" description="Disordered" evidence="10">
    <location>
        <begin position="50"/>
        <end position="76"/>
    </location>
</feature>
<dbReference type="PROSITE" id="PS00211">
    <property type="entry name" value="ABC_TRANSPORTER_1"/>
    <property type="match status" value="1"/>
</dbReference>
<dbReference type="AlphaFoldDB" id="A0A0B7NK07"/>
<proteinExistence type="inferred from homology"/>
<dbReference type="InterPro" id="IPR003593">
    <property type="entry name" value="AAA+_ATPase"/>
</dbReference>
<dbReference type="GO" id="GO:0005324">
    <property type="term" value="F:long-chain fatty acid transmembrane transporter activity"/>
    <property type="evidence" value="ECO:0007669"/>
    <property type="project" value="TreeGrafter"/>
</dbReference>
<organism evidence="13 14">
    <name type="scientific">Parasitella parasitica</name>
    <dbReference type="NCBI Taxonomy" id="35722"/>
    <lineage>
        <taxon>Eukaryota</taxon>
        <taxon>Fungi</taxon>
        <taxon>Fungi incertae sedis</taxon>
        <taxon>Mucoromycota</taxon>
        <taxon>Mucoromycotina</taxon>
        <taxon>Mucoromycetes</taxon>
        <taxon>Mucorales</taxon>
        <taxon>Mucorineae</taxon>
        <taxon>Mucoraceae</taxon>
        <taxon>Parasitella</taxon>
    </lineage>
</organism>
<dbReference type="GO" id="GO:0016887">
    <property type="term" value="F:ATP hydrolysis activity"/>
    <property type="evidence" value="ECO:0007669"/>
    <property type="project" value="InterPro"/>
</dbReference>
<keyword evidence="7 11" id="KW-1133">Transmembrane helix</keyword>
<evidence type="ECO:0000259" key="12">
    <source>
        <dbReference type="PROSITE" id="PS50893"/>
    </source>
</evidence>
<keyword evidence="6" id="KW-0067">ATP-binding</keyword>
<comment type="similarity">
    <text evidence="2">Belongs to the ABC transporter superfamily. ABCD family. Peroxisomal fatty acyl CoA transporter (TC 3.A.1.203) subfamily.</text>
</comment>
<dbReference type="GO" id="GO:0140359">
    <property type="term" value="F:ABC-type transporter activity"/>
    <property type="evidence" value="ECO:0007669"/>
    <property type="project" value="InterPro"/>
</dbReference>
<keyword evidence="4 11" id="KW-0812">Transmembrane</keyword>
<dbReference type="InterPro" id="IPR050835">
    <property type="entry name" value="ABC_transporter_sub-D"/>
</dbReference>
<evidence type="ECO:0000313" key="14">
    <source>
        <dbReference type="Proteomes" id="UP000054107"/>
    </source>
</evidence>
<gene>
    <name evidence="13" type="primary">PARPA_12052.1 scaffold 44939</name>
</gene>
<evidence type="ECO:0000256" key="11">
    <source>
        <dbReference type="SAM" id="Phobius"/>
    </source>
</evidence>
<evidence type="ECO:0000313" key="13">
    <source>
        <dbReference type="EMBL" id="CEP17752.1"/>
    </source>
</evidence>
<dbReference type="PANTHER" id="PTHR11384:SF67">
    <property type="entry name" value="ATP-BINDING CASSETTE SUB-FAMILY D MEMBER 1"/>
    <property type="match status" value="1"/>
</dbReference>